<comment type="caution">
    <text evidence="2">The sequence shown here is derived from an EMBL/GenBank/DDBJ whole genome shotgun (WGS) entry which is preliminary data.</text>
</comment>
<reference evidence="2 3" key="1">
    <citation type="submission" date="2021-06" db="EMBL/GenBank/DDBJ databases">
        <authorList>
            <person name="Palmer J.M."/>
        </authorList>
    </citation>
    <scope>NUCLEOTIDE SEQUENCE [LARGE SCALE GENOMIC DNA]</scope>
    <source>
        <strain evidence="2 3">AS_MEX2019</strain>
        <tissue evidence="2">Muscle</tissue>
    </source>
</reference>
<protein>
    <submittedName>
        <fullName evidence="2">Uncharacterized protein</fullName>
    </submittedName>
</protein>
<keyword evidence="3" id="KW-1185">Reference proteome</keyword>
<evidence type="ECO:0000313" key="2">
    <source>
        <dbReference type="EMBL" id="MEQ2281730.1"/>
    </source>
</evidence>
<organism evidence="2 3">
    <name type="scientific">Ameca splendens</name>
    <dbReference type="NCBI Taxonomy" id="208324"/>
    <lineage>
        <taxon>Eukaryota</taxon>
        <taxon>Metazoa</taxon>
        <taxon>Chordata</taxon>
        <taxon>Craniata</taxon>
        <taxon>Vertebrata</taxon>
        <taxon>Euteleostomi</taxon>
        <taxon>Actinopterygii</taxon>
        <taxon>Neopterygii</taxon>
        <taxon>Teleostei</taxon>
        <taxon>Neoteleostei</taxon>
        <taxon>Acanthomorphata</taxon>
        <taxon>Ovalentaria</taxon>
        <taxon>Atherinomorphae</taxon>
        <taxon>Cyprinodontiformes</taxon>
        <taxon>Goodeidae</taxon>
        <taxon>Ameca</taxon>
    </lineage>
</organism>
<dbReference type="Proteomes" id="UP001469553">
    <property type="component" value="Unassembled WGS sequence"/>
</dbReference>
<evidence type="ECO:0000256" key="1">
    <source>
        <dbReference type="SAM" id="MobiDB-lite"/>
    </source>
</evidence>
<proteinExistence type="predicted"/>
<accession>A0ABV0XJU7</accession>
<gene>
    <name evidence="2" type="ORF">AMECASPLE_033492</name>
</gene>
<evidence type="ECO:0000313" key="3">
    <source>
        <dbReference type="Proteomes" id="UP001469553"/>
    </source>
</evidence>
<name>A0ABV0XJU7_9TELE</name>
<feature type="region of interest" description="Disordered" evidence="1">
    <location>
        <begin position="50"/>
        <end position="72"/>
    </location>
</feature>
<sequence length="110" mass="12654">MHKRKTKFIPEWTKEYGFISKSREDDCYAYCTLCRCDVDVSSKGKGSINRYASTDKHRSNNRNAGTSSNVPFFHEATSPQDDKISAAGLCKVYHAVKHHQSYQCRLWNKS</sequence>
<feature type="compositionally biased region" description="Polar residues" evidence="1">
    <location>
        <begin position="61"/>
        <end position="70"/>
    </location>
</feature>
<dbReference type="EMBL" id="JAHRIP010004555">
    <property type="protein sequence ID" value="MEQ2281730.1"/>
    <property type="molecule type" value="Genomic_DNA"/>
</dbReference>